<gene>
    <name evidence="2" type="ORF">A4X09_0g2022</name>
</gene>
<feature type="compositionally biased region" description="Polar residues" evidence="1">
    <location>
        <begin position="48"/>
        <end position="58"/>
    </location>
</feature>
<reference evidence="2" key="2">
    <citation type="journal article" date="2019" name="IMA Fungus">
        <title>Genome sequencing and comparison of five Tilletia species to identify candidate genes for the detection of regulated species infecting wheat.</title>
        <authorList>
            <person name="Nguyen H.D.T."/>
            <person name="Sultana T."/>
            <person name="Kesanakurti P."/>
            <person name="Hambleton S."/>
        </authorList>
    </citation>
    <scope>NUCLEOTIDE SEQUENCE</scope>
    <source>
        <strain evidence="2">DAOMC 236422</strain>
    </source>
</reference>
<accession>A0A8X7NAJ4</accession>
<protein>
    <submittedName>
        <fullName evidence="2">Uncharacterized protein</fullName>
    </submittedName>
</protein>
<organism evidence="2 3">
    <name type="scientific">Tilletia walkeri</name>
    <dbReference type="NCBI Taxonomy" id="117179"/>
    <lineage>
        <taxon>Eukaryota</taxon>
        <taxon>Fungi</taxon>
        <taxon>Dikarya</taxon>
        <taxon>Basidiomycota</taxon>
        <taxon>Ustilaginomycotina</taxon>
        <taxon>Exobasidiomycetes</taxon>
        <taxon>Tilletiales</taxon>
        <taxon>Tilletiaceae</taxon>
        <taxon>Tilletia</taxon>
    </lineage>
</organism>
<evidence type="ECO:0000313" key="2">
    <source>
        <dbReference type="EMBL" id="KAE8270301.1"/>
    </source>
</evidence>
<sequence>MHRLRLVRSFLVSSELDDNDCNLDGDGDNDELNLHSPAHLALLPKTQCQAAHSGTETELPTGERRERRAQAAC</sequence>
<dbReference type="AlphaFoldDB" id="A0A8X7NAJ4"/>
<evidence type="ECO:0000313" key="3">
    <source>
        <dbReference type="Proteomes" id="UP000078113"/>
    </source>
</evidence>
<dbReference type="EMBL" id="LWDG02000055">
    <property type="protein sequence ID" value="KAE8270301.1"/>
    <property type="molecule type" value="Genomic_DNA"/>
</dbReference>
<keyword evidence="3" id="KW-1185">Reference proteome</keyword>
<evidence type="ECO:0000256" key="1">
    <source>
        <dbReference type="SAM" id="MobiDB-lite"/>
    </source>
</evidence>
<name>A0A8X7NAJ4_9BASI</name>
<feature type="compositionally biased region" description="Basic and acidic residues" evidence="1">
    <location>
        <begin position="61"/>
        <end position="73"/>
    </location>
</feature>
<feature type="region of interest" description="Disordered" evidence="1">
    <location>
        <begin position="48"/>
        <end position="73"/>
    </location>
</feature>
<proteinExistence type="predicted"/>
<comment type="caution">
    <text evidence="2">The sequence shown here is derived from an EMBL/GenBank/DDBJ whole genome shotgun (WGS) entry which is preliminary data.</text>
</comment>
<dbReference type="Proteomes" id="UP000078113">
    <property type="component" value="Unassembled WGS sequence"/>
</dbReference>
<reference evidence="2" key="1">
    <citation type="submission" date="2016-04" db="EMBL/GenBank/DDBJ databases">
        <authorList>
            <person name="Nguyen H.D."/>
            <person name="Samba Siva P."/>
            <person name="Cullis J."/>
            <person name="Levesque C.A."/>
            <person name="Hambleton S."/>
        </authorList>
    </citation>
    <scope>NUCLEOTIDE SEQUENCE</scope>
    <source>
        <strain evidence="2">DAOMC 236422</strain>
    </source>
</reference>